<protein>
    <recommendedName>
        <fullName evidence="2">Prepilin-type N-terminal cleavage/methylation domain-containing protein</fullName>
    </recommendedName>
</protein>
<accession>A0A6S6TUH8</accession>
<proteinExistence type="predicted"/>
<sequence length="69" mass="7976">MKKAFTLIELLVVLALVSLLISLVGPSGKKMYEKFSKRMAKIEETGQIHDQRFKAFLKDEDFKEENKSE</sequence>
<evidence type="ECO:0008006" key="2">
    <source>
        <dbReference type="Google" id="ProtNLM"/>
    </source>
</evidence>
<organism evidence="1">
    <name type="scientific">uncultured Sulfurovum sp</name>
    <dbReference type="NCBI Taxonomy" id="269237"/>
    <lineage>
        <taxon>Bacteria</taxon>
        <taxon>Pseudomonadati</taxon>
        <taxon>Campylobacterota</taxon>
        <taxon>Epsilonproteobacteria</taxon>
        <taxon>Campylobacterales</taxon>
        <taxon>Sulfurovaceae</taxon>
        <taxon>Sulfurovum</taxon>
        <taxon>environmental samples</taxon>
    </lineage>
</organism>
<gene>
    <name evidence="1" type="ORF">HELGO_WM1422</name>
</gene>
<dbReference type="Pfam" id="PF07963">
    <property type="entry name" value="N_methyl"/>
    <property type="match status" value="1"/>
</dbReference>
<name>A0A6S6TUH8_9BACT</name>
<dbReference type="InterPro" id="IPR012902">
    <property type="entry name" value="N_methyl_site"/>
</dbReference>
<dbReference type="InterPro" id="IPR045584">
    <property type="entry name" value="Pilin-like"/>
</dbReference>
<evidence type="ECO:0000313" key="1">
    <source>
        <dbReference type="EMBL" id="CAA6819853.1"/>
    </source>
</evidence>
<dbReference type="AlphaFoldDB" id="A0A6S6TUH8"/>
<dbReference type="EMBL" id="CACVAP010000093">
    <property type="protein sequence ID" value="CAA6819853.1"/>
    <property type="molecule type" value="Genomic_DNA"/>
</dbReference>
<dbReference type="NCBIfam" id="TIGR02532">
    <property type="entry name" value="IV_pilin_GFxxxE"/>
    <property type="match status" value="1"/>
</dbReference>
<dbReference type="SUPFAM" id="SSF54523">
    <property type="entry name" value="Pili subunits"/>
    <property type="match status" value="1"/>
</dbReference>
<reference evidence="1" key="1">
    <citation type="submission" date="2020-01" db="EMBL/GenBank/DDBJ databases">
        <authorList>
            <person name="Meier V. D."/>
            <person name="Meier V D."/>
        </authorList>
    </citation>
    <scope>NUCLEOTIDE SEQUENCE</scope>
    <source>
        <strain evidence="1">HLG_WM_MAG_06</strain>
    </source>
</reference>